<gene>
    <name evidence="11" type="ORF">FWK35_00018470</name>
</gene>
<keyword evidence="3" id="KW-0716">Sensory transduction</keyword>
<comment type="caution">
    <text evidence="11">The sequence shown here is derived from an EMBL/GenBank/DDBJ whole genome shotgun (WGS) entry which is preliminary data.</text>
</comment>
<dbReference type="GO" id="GO:0004984">
    <property type="term" value="F:olfactory receptor activity"/>
    <property type="evidence" value="ECO:0007669"/>
    <property type="project" value="InterPro"/>
</dbReference>
<feature type="transmembrane region" description="Helical" evidence="10">
    <location>
        <begin position="441"/>
        <end position="467"/>
    </location>
</feature>
<keyword evidence="8" id="KW-0675">Receptor</keyword>
<dbReference type="PANTHER" id="PTHR21137">
    <property type="entry name" value="ODORANT RECEPTOR"/>
    <property type="match status" value="1"/>
</dbReference>
<dbReference type="GO" id="GO:0007165">
    <property type="term" value="P:signal transduction"/>
    <property type="evidence" value="ECO:0007669"/>
    <property type="project" value="UniProtKB-KW"/>
</dbReference>
<keyword evidence="7 10" id="KW-0472">Membrane</keyword>
<feature type="transmembrane region" description="Helical" evidence="10">
    <location>
        <begin position="760"/>
        <end position="779"/>
    </location>
</feature>
<evidence type="ECO:0000313" key="12">
    <source>
        <dbReference type="Proteomes" id="UP000478052"/>
    </source>
</evidence>
<feature type="transmembrane region" description="Helical" evidence="10">
    <location>
        <begin position="532"/>
        <end position="553"/>
    </location>
</feature>
<feature type="transmembrane region" description="Helical" evidence="10">
    <location>
        <begin position="41"/>
        <end position="65"/>
    </location>
</feature>
<keyword evidence="9" id="KW-0807">Transducer</keyword>
<feature type="transmembrane region" description="Helical" evidence="10">
    <location>
        <begin position="129"/>
        <end position="153"/>
    </location>
</feature>
<evidence type="ECO:0000256" key="8">
    <source>
        <dbReference type="ARBA" id="ARBA00023170"/>
    </source>
</evidence>
<sequence length="797" mass="93936">MMDVRDENNYVFNIWLAKRIGLYQMLDPETIKYRGKNVYHIVAAFIALYLFVFSIILNASGVYYWTNNMPISVDYFWKAETSMFVIYKIWILIHHSKHLWTCLSVTWYGYTTFNLRNKHVLDRWRERTVWYATVLAFMYLSSVVIYTISTLIFREDIIPMKNYDGSIGNYRQNVMNLYLIVSDETYNRHYYTFYLVELLFLILLSISFTIFDILLSTLCFAICGQMQMIFFSFKSVGYKSICDPAGLSIDEKEKTSDEHDLTYDELKTNILDHQAVMEKYEGFLALFGKAMLLQIFFSSFSLIVVWSIFIMSFDNNDRFEASDIVLKKMMCSLPALMFQIFMVCYLFDKLHKQKDSVIFALYSSNWTKMDMKCKKLILLTMRMNNANYKKLKFTRTKFVNLEMFFKTMGDCYTILSVLLAKSAGLYQLLDPETSKCLGRNVYHIALTFILMYICTISVMLTVSCSYYCKDNVSICLEDLWKLETALFIIYKMWIVIHQSNDIWNCLSITWYGFTSSFSFQKRHILDRWRKRSMRFSTLFAFTYLFCLAIYAGLTQTFRNDITPVKNRDGSVGYYRQNIMNFYIIVSGETYNTYYNTFCFAEALFTSSLAMLFLVFDILLVTLCFAICGQMEMVCSTFESVGHKSICDPRSPIGEYNQKHTFPEKLDHQKVMKKYEDFLAIFEKILYDVDIVLASEVTTLKMISLICSFSFQIFMVCYLFGNLHNQKDSIIFSLYTSNWTEMDKKCKNLILLTMKTMGDCYTILSVLILSKAMNIVCLSWRINILRKSYALEYRIIHY</sequence>
<evidence type="ECO:0000256" key="9">
    <source>
        <dbReference type="ARBA" id="ARBA00023224"/>
    </source>
</evidence>
<dbReference type="OrthoDB" id="7548151at2759"/>
<evidence type="ECO:0000256" key="4">
    <source>
        <dbReference type="ARBA" id="ARBA00022692"/>
    </source>
</evidence>
<dbReference type="InterPro" id="IPR004117">
    <property type="entry name" value="7tm6_olfct_rcpt"/>
</dbReference>
<keyword evidence="4 10" id="KW-0812">Transmembrane</keyword>
<feature type="non-terminal residue" evidence="11">
    <location>
        <position position="797"/>
    </location>
</feature>
<feature type="transmembrane region" description="Helical" evidence="10">
    <location>
        <begin position="198"/>
        <end position="224"/>
    </location>
</feature>
<dbReference type="PANTHER" id="PTHR21137:SF35">
    <property type="entry name" value="ODORANT RECEPTOR 19A-RELATED"/>
    <property type="match status" value="1"/>
</dbReference>
<dbReference type="Proteomes" id="UP000478052">
    <property type="component" value="Unassembled WGS sequence"/>
</dbReference>
<feature type="transmembrane region" description="Helical" evidence="10">
    <location>
        <begin position="602"/>
        <end position="627"/>
    </location>
</feature>
<name>A0A6G0YD06_APHCR</name>
<evidence type="ECO:0000256" key="6">
    <source>
        <dbReference type="ARBA" id="ARBA00022989"/>
    </source>
</evidence>
<dbReference type="AlphaFoldDB" id="A0A6G0YD06"/>
<evidence type="ECO:0000256" key="7">
    <source>
        <dbReference type="ARBA" id="ARBA00023136"/>
    </source>
</evidence>
<keyword evidence="5" id="KW-0552">Olfaction</keyword>
<dbReference type="GO" id="GO:0005549">
    <property type="term" value="F:odorant binding"/>
    <property type="evidence" value="ECO:0007669"/>
    <property type="project" value="InterPro"/>
</dbReference>
<dbReference type="EMBL" id="VUJU01004759">
    <property type="protein sequence ID" value="KAF0753345.1"/>
    <property type="molecule type" value="Genomic_DNA"/>
</dbReference>
<evidence type="ECO:0000256" key="2">
    <source>
        <dbReference type="ARBA" id="ARBA00022475"/>
    </source>
</evidence>
<proteinExistence type="predicted"/>
<feature type="transmembrane region" description="Helical" evidence="10">
    <location>
        <begin position="292"/>
        <end position="313"/>
    </location>
</feature>
<keyword evidence="12" id="KW-1185">Reference proteome</keyword>
<evidence type="ECO:0000256" key="10">
    <source>
        <dbReference type="SAM" id="Phobius"/>
    </source>
</evidence>
<keyword evidence="2" id="KW-1003">Cell membrane</keyword>
<dbReference type="GO" id="GO:0005886">
    <property type="term" value="C:plasma membrane"/>
    <property type="evidence" value="ECO:0007669"/>
    <property type="project" value="UniProtKB-SubCell"/>
</dbReference>
<protein>
    <submittedName>
        <fullName evidence="11">Uncharacterized protein</fullName>
    </submittedName>
</protein>
<dbReference type="Pfam" id="PF02949">
    <property type="entry name" value="7tm_6"/>
    <property type="match status" value="2"/>
</dbReference>
<evidence type="ECO:0000256" key="3">
    <source>
        <dbReference type="ARBA" id="ARBA00022606"/>
    </source>
</evidence>
<evidence type="ECO:0000313" key="11">
    <source>
        <dbReference type="EMBL" id="KAF0753345.1"/>
    </source>
</evidence>
<feature type="transmembrane region" description="Helical" evidence="10">
    <location>
        <begin position="85"/>
        <end position="108"/>
    </location>
</feature>
<feature type="transmembrane region" description="Helical" evidence="10">
    <location>
        <begin position="701"/>
        <end position="720"/>
    </location>
</feature>
<evidence type="ECO:0000256" key="5">
    <source>
        <dbReference type="ARBA" id="ARBA00022725"/>
    </source>
</evidence>
<evidence type="ECO:0000256" key="1">
    <source>
        <dbReference type="ARBA" id="ARBA00004651"/>
    </source>
</evidence>
<organism evidence="11 12">
    <name type="scientific">Aphis craccivora</name>
    <name type="common">Cowpea aphid</name>
    <dbReference type="NCBI Taxonomy" id="307492"/>
    <lineage>
        <taxon>Eukaryota</taxon>
        <taxon>Metazoa</taxon>
        <taxon>Ecdysozoa</taxon>
        <taxon>Arthropoda</taxon>
        <taxon>Hexapoda</taxon>
        <taxon>Insecta</taxon>
        <taxon>Pterygota</taxon>
        <taxon>Neoptera</taxon>
        <taxon>Paraneoptera</taxon>
        <taxon>Hemiptera</taxon>
        <taxon>Sternorrhyncha</taxon>
        <taxon>Aphidomorpha</taxon>
        <taxon>Aphidoidea</taxon>
        <taxon>Aphididae</taxon>
        <taxon>Aphidini</taxon>
        <taxon>Aphis</taxon>
        <taxon>Aphis</taxon>
    </lineage>
</organism>
<feature type="transmembrane region" description="Helical" evidence="10">
    <location>
        <begin position="325"/>
        <end position="347"/>
    </location>
</feature>
<reference evidence="11 12" key="1">
    <citation type="submission" date="2019-08" db="EMBL/GenBank/DDBJ databases">
        <title>Whole genome of Aphis craccivora.</title>
        <authorList>
            <person name="Voronova N.V."/>
            <person name="Shulinski R.S."/>
            <person name="Bandarenka Y.V."/>
            <person name="Zhorov D.G."/>
            <person name="Warner D."/>
        </authorList>
    </citation>
    <scope>NUCLEOTIDE SEQUENCE [LARGE SCALE GENOMIC DNA]</scope>
    <source>
        <strain evidence="11">180601</strain>
        <tissue evidence="11">Whole Body</tissue>
    </source>
</reference>
<keyword evidence="6 10" id="KW-1133">Transmembrane helix</keyword>
<comment type="subcellular location">
    <subcellularLocation>
        <location evidence="1">Cell membrane</location>
        <topology evidence="1">Multi-pass membrane protein</topology>
    </subcellularLocation>
</comment>
<accession>A0A6G0YD06</accession>